<dbReference type="EMBL" id="KV907515">
    <property type="protein sequence ID" value="OOF90739.1"/>
    <property type="molecule type" value="Genomic_DNA"/>
</dbReference>
<gene>
    <name evidence="1" type="ORF">ASPCADRAFT_400699</name>
</gene>
<organism evidence="1 2">
    <name type="scientific">Aspergillus carbonarius (strain ITEM 5010)</name>
    <dbReference type="NCBI Taxonomy" id="602072"/>
    <lineage>
        <taxon>Eukaryota</taxon>
        <taxon>Fungi</taxon>
        <taxon>Dikarya</taxon>
        <taxon>Ascomycota</taxon>
        <taxon>Pezizomycotina</taxon>
        <taxon>Eurotiomycetes</taxon>
        <taxon>Eurotiomycetidae</taxon>
        <taxon>Eurotiales</taxon>
        <taxon>Aspergillaceae</taxon>
        <taxon>Aspergillus</taxon>
        <taxon>Aspergillus subgen. Circumdati</taxon>
    </lineage>
</organism>
<dbReference type="AlphaFoldDB" id="A0A1R3R8D8"/>
<evidence type="ECO:0000313" key="2">
    <source>
        <dbReference type="Proteomes" id="UP000188318"/>
    </source>
</evidence>
<evidence type="ECO:0008006" key="3">
    <source>
        <dbReference type="Google" id="ProtNLM"/>
    </source>
</evidence>
<dbReference type="Proteomes" id="UP000188318">
    <property type="component" value="Unassembled WGS sequence"/>
</dbReference>
<evidence type="ECO:0000313" key="1">
    <source>
        <dbReference type="EMBL" id="OOF90739.1"/>
    </source>
</evidence>
<protein>
    <recommendedName>
        <fullName evidence="3">Cystein rich protein</fullName>
    </recommendedName>
</protein>
<sequence length="282" mass="30079">MFACPADGGYITLSADKRAAGCCEDEDQALFGSLEDGYHCCAAGHHLAGSKKVGFECCPADHTFDGEQCTQVCDNGKELIDGHCVCPEGTAETPEGDCKALDCTSGLETGKCYMFQGMSGQRLSFSANQYSEATPSKAVIPGKFQLCKDETCTPGNPINPSHAVYIRDLHGVLATGAGAGRWLDKKSEGAHIGRTPNFPDAGQFAFTKWPCGKYCLSGFTQGLGLACPVTNPAITFYSKNPQACVEFELIEVPCDIRSDENNCAWKSSGNQCCGRVDCKDEL</sequence>
<dbReference type="OMA" id="DCCAEGH"/>
<dbReference type="OrthoDB" id="4662630at2759"/>
<accession>A0A1R3R8D8</accession>
<keyword evidence="2" id="KW-1185">Reference proteome</keyword>
<dbReference type="STRING" id="602072.A0A1R3R8D8"/>
<dbReference type="VEuPathDB" id="FungiDB:ASPCADRAFT_400699"/>
<name>A0A1R3R8D8_ASPC5</name>
<proteinExistence type="predicted"/>
<reference evidence="2" key="1">
    <citation type="journal article" date="2017" name="Genome Biol.">
        <title>Comparative genomics reveals high biological diversity and specific adaptations in the industrially and medically important fungal genus Aspergillus.</title>
        <authorList>
            <person name="de Vries R.P."/>
            <person name="Riley R."/>
            <person name="Wiebenga A."/>
            <person name="Aguilar-Osorio G."/>
            <person name="Amillis S."/>
            <person name="Uchima C.A."/>
            <person name="Anderluh G."/>
            <person name="Asadollahi M."/>
            <person name="Askin M."/>
            <person name="Barry K."/>
            <person name="Battaglia E."/>
            <person name="Bayram O."/>
            <person name="Benocci T."/>
            <person name="Braus-Stromeyer S.A."/>
            <person name="Caldana C."/>
            <person name="Canovas D."/>
            <person name="Cerqueira G.C."/>
            <person name="Chen F."/>
            <person name="Chen W."/>
            <person name="Choi C."/>
            <person name="Clum A."/>
            <person name="Dos Santos R.A."/>
            <person name="Damasio A.R."/>
            <person name="Diallinas G."/>
            <person name="Emri T."/>
            <person name="Fekete E."/>
            <person name="Flipphi M."/>
            <person name="Freyberg S."/>
            <person name="Gallo A."/>
            <person name="Gournas C."/>
            <person name="Habgood R."/>
            <person name="Hainaut M."/>
            <person name="Harispe M.L."/>
            <person name="Henrissat B."/>
            <person name="Hilden K.S."/>
            <person name="Hope R."/>
            <person name="Hossain A."/>
            <person name="Karabika E."/>
            <person name="Karaffa L."/>
            <person name="Karanyi Z."/>
            <person name="Krasevec N."/>
            <person name="Kuo A."/>
            <person name="Kusch H."/>
            <person name="LaButti K."/>
            <person name="Lagendijk E.L."/>
            <person name="Lapidus A."/>
            <person name="Levasseur A."/>
            <person name="Lindquist E."/>
            <person name="Lipzen A."/>
            <person name="Logrieco A.F."/>
            <person name="MacCabe A."/>
            <person name="Maekelae M.R."/>
            <person name="Malavazi I."/>
            <person name="Melin P."/>
            <person name="Meyer V."/>
            <person name="Mielnichuk N."/>
            <person name="Miskei M."/>
            <person name="Molnar A.P."/>
            <person name="Mule G."/>
            <person name="Ngan C.Y."/>
            <person name="Orejas M."/>
            <person name="Orosz E."/>
            <person name="Ouedraogo J.P."/>
            <person name="Overkamp K.M."/>
            <person name="Park H.-S."/>
            <person name="Perrone G."/>
            <person name="Piumi F."/>
            <person name="Punt P.J."/>
            <person name="Ram A.F."/>
            <person name="Ramon A."/>
            <person name="Rauscher S."/>
            <person name="Record E."/>
            <person name="Riano-Pachon D.M."/>
            <person name="Robert V."/>
            <person name="Roehrig J."/>
            <person name="Ruller R."/>
            <person name="Salamov A."/>
            <person name="Salih N.S."/>
            <person name="Samson R.A."/>
            <person name="Sandor E."/>
            <person name="Sanguinetti M."/>
            <person name="Schuetze T."/>
            <person name="Sepcic K."/>
            <person name="Shelest E."/>
            <person name="Sherlock G."/>
            <person name="Sophianopoulou V."/>
            <person name="Squina F.M."/>
            <person name="Sun H."/>
            <person name="Susca A."/>
            <person name="Todd R.B."/>
            <person name="Tsang A."/>
            <person name="Unkles S.E."/>
            <person name="van de Wiele N."/>
            <person name="van Rossen-Uffink D."/>
            <person name="Oliveira J.V."/>
            <person name="Vesth T.C."/>
            <person name="Visser J."/>
            <person name="Yu J.-H."/>
            <person name="Zhou M."/>
            <person name="Andersen M.R."/>
            <person name="Archer D.B."/>
            <person name="Baker S.E."/>
            <person name="Benoit I."/>
            <person name="Brakhage A.A."/>
            <person name="Braus G.H."/>
            <person name="Fischer R."/>
            <person name="Frisvad J.C."/>
            <person name="Goldman G.H."/>
            <person name="Houbraken J."/>
            <person name="Oakley B."/>
            <person name="Pocsi I."/>
            <person name="Scazzocchio C."/>
            <person name="Seiboth B."/>
            <person name="vanKuyk P.A."/>
            <person name="Wortman J."/>
            <person name="Dyer P.S."/>
            <person name="Grigoriev I.V."/>
        </authorList>
    </citation>
    <scope>NUCLEOTIDE SEQUENCE [LARGE SCALE GENOMIC DNA]</scope>
    <source>
        <strain evidence="2">ITEM 5010</strain>
    </source>
</reference>